<comment type="caution">
    <text evidence="5">The sequence shown here is derived from an EMBL/GenBank/DDBJ whole genome shotgun (WGS) entry which is preliminary data.</text>
</comment>
<keyword evidence="2 5" id="KW-0808">Transferase</keyword>
<dbReference type="SUPFAM" id="SSF53335">
    <property type="entry name" value="S-adenosyl-L-methionine-dependent methyltransferases"/>
    <property type="match status" value="1"/>
</dbReference>
<evidence type="ECO:0000256" key="3">
    <source>
        <dbReference type="ARBA" id="ARBA00022691"/>
    </source>
</evidence>
<dbReference type="InterPro" id="IPR041698">
    <property type="entry name" value="Methyltransf_25"/>
</dbReference>
<dbReference type="InterPro" id="IPR020598">
    <property type="entry name" value="rRNA_Ade_methylase_Trfase_N"/>
</dbReference>
<organism evidence="5 6">
    <name type="scientific">Hydrogenophaga borbori</name>
    <dbReference type="NCBI Taxonomy" id="2294117"/>
    <lineage>
        <taxon>Bacteria</taxon>
        <taxon>Pseudomonadati</taxon>
        <taxon>Pseudomonadota</taxon>
        <taxon>Betaproteobacteria</taxon>
        <taxon>Burkholderiales</taxon>
        <taxon>Comamonadaceae</taxon>
        <taxon>Hydrogenophaga</taxon>
    </lineage>
</organism>
<dbReference type="GO" id="GO:0000179">
    <property type="term" value="F:rRNA (adenine-N6,N6-)-dimethyltransferase activity"/>
    <property type="evidence" value="ECO:0007669"/>
    <property type="project" value="InterPro"/>
</dbReference>
<keyword evidence="1 5" id="KW-0489">Methyltransferase</keyword>
<evidence type="ECO:0000313" key="6">
    <source>
        <dbReference type="Proteomes" id="UP000261931"/>
    </source>
</evidence>
<dbReference type="EMBL" id="QVLS01000001">
    <property type="protein sequence ID" value="RFP82740.1"/>
    <property type="molecule type" value="Genomic_DNA"/>
</dbReference>
<evidence type="ECO:0000256" key="2">
    <source>
        <dbReference type="ARBA" id="ARBA00022679"/>
    </source>
</evidence>
<evidence type="ECO:0000256" key="1">
    <source>
        <dbReference type="ARBA" id="ARBA00022603"/>
    </source>
</evidence>
<dbReference type="Proteomes" id="UP000261931">
    <property type="component" value="Unassembled WGS sequence"/>
</dbReference>
<dbReference type="Gene3D" id="3.40.50.150">
    <property type="entry name" value="Vaccinia Virus protein VP39"/>
    <property type="match status" value="1"/>
</dbReference>
<accession>A0A372EQ31</accession>
<keyword evidence="3" id="KW-0949">S-adenosyl-L-methionine</keyword>
<dbReference type="CDD" id="cd02440">
    <property type="entry name" value="AdoMet_MTases"/>
    <property type="match status" value="1"/>
</dbReference>
<reference evidence="5 6" key="1">
    <citation type="submission" date="2018-08" db="EMBL/GenBank/DDBJ databases">
        <title>Hydrogenophaga sp. LA-38 isolated from sludge.</title>
        <authorList>
            <person name="Im W.-T."/>
        </authorList>
    </citation>
    <scope>NUCLEOTIDE SEQUENCE [LARGE SCALE GENOMIC DNA]</scope>
    <source>
        <strain evidence="5 6">LA-38</strain>
    </source>
</reference>
<evidence type="ECO:0000259" key="4">
    <source>
        <dbReference type="SMART" id="SM00650"/>
    </source>
</evidence>
<gene>
    <name evidence="5" type="ORF">DY262_02650</name>
</gene>
<dbReference type="InterPro" id="IPR029063">
    <property type="entry name" value="SAM-dependent_MTases_sf"/>
</dbReference>
<dbReference type="Pfam" id="PF13649">
    <property type="entry name" value="Methyltransf_25"/>
    <property type="match status" value="1"/>
</dbReference>
<sequence>MAWVRNPRRVGAIAPASRALAQAIAAEVSRVGPELLLEIGAGTGAITQALADLGPPPERFFIIERDPGLVRHLHHRFPRAEVLHACATRLDALPLPAAGSLMLVSSLPLLSMPRDEARRCVQAMLALLERQPNARLLQYTYAARHVRPFDQLPPGWRWRRVTTVWANLPPATVWSLEPAAHATHGIH</sequence>
<keyword evidence="6" id="KW-1185">Reference proteome</keyword>
<proteinExistence type="predicted"/>
<feature type="domain" description="Ribosomal RNA adenine methylase transferase N-terminal" evidence="4">
    <location>
        <begin position="20"/>
        <end position="162"/>
    </location>
</feature>
<name>A0A372EQ31_9BURK</name>
<dbReference type="SMART" id="SM00650">
    <property type="entry name" value="rADc"/>
    <property type="match status" value="1"/>
</dbReference>
<evidence type="ECO:0000313" key="5">
    <source>
        <dbReference type="EMBL" id="RFP82740.1"/>
    </source>
</evidence>
<dbReference type="AlphaFoldDB" id="A0A372EQ31"/>
<protein>
    <submittedName>
        <fullName evidence="5">Methyltransferase domain-containing protein</fullName>
    </submittedName>
</protein>